<evidence type="ECO:0000313" key="1">
    <source>
        <dbReference type="EMBL" id="SKC36101.1"/>
    </source>
</evidence>
<dbReference type="Proteomes" id="UP000190285">
    <property type="component" value="Unassembled WGS sequence"/>
</dbReference>
<reference evidence="1 2" key="1">
    <citation type="submission" date="2017-02" db="EMBL/GenBank/DDBJ databases">
        <authorList>
            <person name="Peterson S.W."/>
        </authorList>
    </citation>
    <scope>NUCLEOTIDE SEQUENCE [LARGE SCALE GENOMIC DNA]</scope>
    <source>
        <strain evidence="1 2">M1</strain>
    </source>
</reference>
<organism evidence="1 2">
    <name type="scientific">Maledivibacter halophilus</name>
    <dbReference type="NCBI Taxonomy" id="36842"/>
    <lineage>
        <taxon>Bacteria</taxon>
        <taxon>Bacillati</taxon>
        <taxon>Bacillota</taxon>
        <taxon>Clostridia</taxon>
        <taxon>Peptostreptococcales</taxon>
        <taxon>Caminicellaceae</taxon>
        <taxon>Maledivibacter</taxon>
    </lineage>
</organism>
<protein>
    <submittedName>
        <fullName evidence="1">Uncharacterized protein</fullName>
    </submittedName>
</protein>
<dbReference type="AlphaFoldDB" id="A0A1T5IAB2"/>
<evidence type="ECO:0000313" key="2">
    <source>
        <dbReference type="Proteomes" id="UP000190285"/>
    </source>
</evidence>
<dbReference type="OrthoDB" id="2498762at2"/>
<keyword evidence="2" id="KW-1185">Reference proteome</keyword>
<name>A0A1T5IAB2_9FIRM</name>
<dbReference type="RefSeq" id="WP_079488562.1">
    <property type="nucleotide sequence ID" value="NZ_FUZT01000001.1"/>
</dbReference>
<accession>A0A1T5IAB2</accession>
<sequence length="499" mass="60099">MDRVDKDFKERLKKTQAVRMLGTGMDVGELNEYAHEICLLLLLNIFRREITDNSNRSRQDLISIVYGITKDMNINSSRENIERLVDGVIWYKDPKNQDPFRCRIFNEETGKHEIYKFKYLKVDKEHTHWEKGGQSIYMLTEVSQEIVFLTREILEEFGFDLEQFYTLQLIKTGNFNKAQSSVDNLIMRVRTLIKREREYKEDIIRNPQVIFFDKNRDKKRSQEEIKRQFEEEQKIFDDMFLWKERIDTFPEEERIDANHVFEKLERARIMHNHLAKLVVQNLAYEVEIRVKYPETFWSTSNISFKKDIWQNLILKKGLPRLDILENILNPLFSPEIEFIYPLDWAWEEQRLKRKLDFDEIALDAIIEDEFIVEEINWELVIDLWKDIFYELLKKGCFSITKLQNINPEEKSRWLSQSINIDIFMMFVITDIDLEISVEADYDGEVDEALELFRRLCEYDEKYKKLIGKKVLSRINYNNPPLKWDGLFISPYELYIEGES</sequence>
<dbReference type="EMBL" id="FUZT01000001">
    <property type="protein sequence ID" value="SKC36101.1"/>
    <property type="molecule type" value="Genomic_DNA"/>
</dbReference>
<gene>
    <name evidence="1" type="ORF">SAMN02194393_00121</name>
</gene>
<dbReference type="STRING" id="36842.SAMN02194393_00121"/>
<proteinExistence type="predicted"/>